<sequence length="338" mass="38446">MAVAMTPSSSPSPSRSRIVRIRTVVATVKRISFVVSTIAPPHELNPLRPTFSVPEITTSKTMPLRLFSTFAFDRQWRCWKKNDEFECLATEITGERETDNRVTMLVFFSVVKDEGGRHTAVFGLISAVPLEAGQRFALREGGRKVGGGVYHEASCGRLRLYSLGELDEEGLLTKLGKKMAEFPLDPPLSKILLVSVDLGCSDEILTIIAMIQTGNNFYRPREKQGLANWKRAKFFSQRVNILLYLLFMRPREKQGRADRKRVKFFQPEGDHLTLLIVYEVWKAKNFSGSWCFENFVQSRSLRIVQDVRKQLLTIMDRYKLDVASVGINFTKVTKAITT</sequence>
<dbReference type="PANTHER" id="PTHR18934:SF85">
    <property type="entry name" value="ATP-DEPENDENT RNA HELICASE DHX8"/>
    <property type="match status" value="1"/>
</dbReference>
<dbReference type="GO" id="GO:0071013">
    <property type="term" value="C:catalytic step 2 spliceosome"/>
    <property type="evidence" value="ECO:0007669"/>
    <property type="project" value="TreeGrafter"/>
</dbReference>
<gene>
    <name evidence="8" type="primary">LOC106774760</name>
</gene>
<feature type="domain" description="Helicase-associated" evidence="6">
    <location>
        <begin position="155"/>
        <end position="275"/>
    </location>
</feature>
<keyword evidence="3" id="KW-0067">ATP-binding</keyword>
<dbReference type="InterPro" id="IPR007502">
    <property type="entry name" value="Helicase-assoc_dom"/>
</dbReference>
<dbReference type="GO" id="GO:0003724">
    <property type="term" value="F:RNA helicase activity"/>
    <property type="evidence" value="ECO:0007669"/>
    <property type="project" value="UniProtKB-EC"/>
</dbReference>
<evidence type="ECO:0000256" key="4">
    <source>
        <dbReference type="ARBA" id="ARBA00023134"/>
    </source>
</evidence>
<dbReference type="STRING" id="3916.A0A3Q0FGY8"/>
<dbReference type="InterPro" id="IPR048333">
    <property type="entry name" value="HA2_WH"/>
</dbReference>
<dbReference type="InterPro" id="IPR009001">
    <property type="entry name" value="Transl_elong_EF1A/Init_IF2_C"/>
</dbReference>
<evidence type="ECO:0000256" key="1">
    <source>
        <dbReference type="ARBA" id="ARBA00012552"/>
    </source>
</evidence>
<protein>
    <recommendedName>
        <fullName evidence="1">RNA helicase</fullName>
        <ecNumber evidence="1">3.6.4.13</ecNumber>
    </recommendedName>
</protein>
<dbReference type="Gene3D" id="1.20.120.1080">
    <property type="match status" value="1"/>
</dbReference>
<dbReference type="Pfam" id="PF04408">
    <property type="entry name" value="WHD_HA2"/>
    <property type="match status" value="1"/>
</dbReference>
<dbReference type="SUPFAM" id="SSF50465">
    <property type="entry name" value="EF-Tu/eEF-1alpha/eIF2-gamma C-terminal domain"/>
    <property type="match status" value="1"/>
</dbReference>
<dbReference type="SMART" id="SM00847">
    <property type="entry name" value="HA2"/>
    <property type="match status" value="1"/>
</dbReference>
<dbReference type="GO" id="GO:0003723">
    <property type="term" value="F:RNA binding"/>
    <property type="evidence" value="ECO:0007669"/>
    <property type="project" value="TreeGrafter"/>
</dbReference>
<reference evidence="7" key="1">
    <citation type="journal article" date="2014" name="Nat. Commun.">
        <title>Genome sequence of mungbean and insights into evolution within Vigna species.</title>
        <authorList>
            <person name="Kang Y.J."/>
            <person name="Kim S.K."/>
            <person name="Kim M.Y."/>
            <person name="Lestari P."/>
            <person name="Kim K.H."/>
            <person name="Ha B.K."/>
            <person name="Jun T.H."/>
            <person name="Hwang W.J."/>
            <person name="Lee T."/>
            <person name="Lee J."/>
            <person name="Shim S."/>
            <person name="Yoon M.Y."/>
            <person name="Jang Y.E."/>
            <person name="Han K.S."/>
            <person name="Taeprayoon P."/>
            <person name="Yoon N."/>
            <person name="Somta P."/>
            <person name="Tanya P."/>
            <person name="Kim K.S."/>
            <person name="Gwag J.G."/>
            <person name="Moon J.K."/>
            <person name="Lee Y.H."/>
            <person name="Park B.S."/>
            <person name="Bombarely A."/>
            <person name="Doyle J.J."/>
            <person name="Jackson S.A."/>
            <person name="Schafleitner R."/>
            <person name="Srinives P."/>
            <person name="Varshney R.K."/>
            <person name="Lee S.H."/>
        </authorList>
    </citation>
    <scope>NUCLEOTIDE SEQUENCE [LARGE SCALE GENOMIC DNA]</scope>
    <source>
        <strain evidence="7">cv. VC1973A</strain>
    </source>
</reference>
<dbReference type="InterPro" id="IPR027417">
    <property type="entry name" value="P-loop_NTPase"/>
</dbReference>
<dbReference type="Pfam" id="PF21010">
    <property type="entry name" value="HA2_C"/>
    <property type="match status" value="1"/>
</dbReference>
<dbReference type="PANTHER" id="PTHR18934">
    <property type="entry name" value="ATP-DEPENDENT RNA HELICASE"/>
    <property type="match status" value="1"/>
</dbReference>
<accession>A0A3Q0FGY8</accession>
<keyword evidence="4" id="KW-0342">GTP-binding</keyword>
<dbReference type="GeneID" id="106774760"/>
<evidence type="ECO:0000256" key="2">
    <source>
        <dbReference type="ARBA" id="ARBA00022741"/>
    </source>
</evidence>
<name>A0A3Q0FGY8_VIGRR</name>
<dbReference type="AlphaFoldDB" id="A0A3Q0FGY8"/>
<reference evidence="8" key="2">
    <citation type="submission" date="2025-08" db="UniProtKB">
        <authorList>
            <consortium name="RefSeq"/>
        </authorList>
    </citation>
    <scope>IDENTIFICATION</scope>
    <source>
        <tissue evidence="8">Leaf</tissue>
    </source>
</reference>
<evidence type="ECO:0000256" key="3">
    <source>
        <dbReference type="ARBA" id="ARBA00022840"/>
    </source>
</evidence>
<dbReference type="Gene3D" id="2.40.30.10">
    <property type="entry name" value="Translation factors"/>
    <property type="match status" value="1"/>
</dbReference>
<dbReference type="Proteomes" id="UP000087766">
    <property type="component" value="Chromosome 10"/>
</dbReference>
<dbReference type="KEGG" id="vra:106774760"/>
<evidence type="ECO:0000256" key="5">
    <source>
        <dbReference type="ARBA" id="ARBA00047984"/>
    </source>
</evidence>
<evidence type="ECO:0000313" key="8">
    <source>
        <dbReference type="RefSeq" id="XP_022642961.1"/>
    </source>
</evidence>
<proteinExistence type="predicted"/>
<keyword evidence="2" id="KW-0547">Nucleotide-binding</keyword>
<dbReference type="EC" id="3.6.4.13" evidence="1"/>
<dbReference type="RefSeq" id="XP_022642961.1">
    <property type="nucleotide sequence ID" value="XM_022787240.1"/>
</dbReference>
<evidence type="ECO:0000259" key="6">
    <source>
        <dbReference type="SMART" id="SM00847"/>
    </source>
</evidence>
<organism evidence="7 8">
    <name type="scientific">Vigna radiata var. radiata</name>
    <name type="common">Mung bean</name>
    <name type="synonym">Phaseolus aureus</name>
    <dbReference type="NCBI Taxonomy" id="3916"/>
    <lineage>
        <taxon>Eukaryota</taxon>
        <taxon>Viridiplantae</taxon>
        <taxon>Streptophyta</taxon>
        <taxon>Embryophyta</taxon>
        <taxon>Tracheophyta</taxon>
        <taxon>Spermatophyta</taxon>
        <taxon>Magnoliopsida</taxon>
        <taxon>eudicotyledons</taxon>
        <taxon>Gunneridae</taxon>
        <taxon>Pentapetalae</taxon>
        <taxon>rosids</taxon>
        <taxon>fabids</taxon>
        <taxon>Fabales</taxon>
        <taxon>Fabaceae</taxon>
        <taxon>Papilionoideae</taxon>
        <taxon>50 kb inversion clade</taxon>
        <taxon>NPAAA clade</taxon>
        <taxon>indigoferoid/millettioid clade</taxon>
        <taxon>Phaseoleae</taxon>
        <taxon>Vigna</taxon>
    </lineage>
</organism>
<dbReference type="OrthoDB" id="10253254at2759"/>
<dbReference type="GO" id="GO:0005524">
    <property type="term" value="F:ATP binding"/>
    <property type="evidence" value="ECO:0007669"/>
    <property type="project" value="UniProtKB-KW"/>
</dbReference>
<dbReference type="GO" id="GO:0000390">
    <property type="term" value="P:spliceosomal complex disassembly"/>
    <property type="evidence" value="ECO:0007669"/>
    <property type="project" value="TreeGrafter"/>
</dbReference>
<dbReference type="GO" id="GO:0005525">
    <property type="term" value="F:GTP binding"/>
    <property type="evidence" value="ECO:0007669"/>
    <property type="project" value="UniProtKB-KW"/>
</dbReference>
<evidence type="ECO:0000313" key="7">
    <source>
        <dbReference type="Proteomes" id="UP000087766"/>
    </source>
</evidence>
<comment type="catalytic activity">
    <reaction evidence="5">
        <text>ATP + H2O = ADP + phosphate + H(+)</text>
        <dbReference type="Rhea" id="RHEA:13065"/>
        <dbReference type="ChEBI" id="CHEBI:15377"/>
        <dbReference type="ChEBI" id="CHEBI:15378"/>
        <dbReference type="ChEBI" id="CHEBI:30616"/>
        <dbReference type="ChEBI" id="CHEBI:43474"/>
        <dbReference type="ChEBI" id="CHEBI:456216"/>
        <dbReference type="EC" id="3.6.4.13"/>
    </reaction>
</comment>
<dbReference type="SUPFAM" id="SSF52540">
    <property type="entry name" value="P-loop containing nucleoside triphosphate hydrolases"/>
    <property type="match status" value="1"/>
</dbReference>
<keyword evidence="7" id="KW-1185">Reference proteome</keyword>